<evidence type="ECO:0000256" key="6">
    <source>
        <dbReference type="ARBA" id="ARBA00022737"/>
    </source>
</evidence>
<dbReference type="Gene3D" id="3.90.1310.10">
    <property type="entry name" value="Penicillin-binding protein 2a (Domain 2)"/>
    <property type="match status" value="1"/>
</dbReference>
<evidence type="ECO:0000256" key="9">
    <source>
        <dbReference type="ARBA" id="ARBA00022989"/>
    </source>
</evidence>
<dbReference type="SUPFAM" id="SSF54184">
    <property type="entry name" value="Penicillin-binding protein 2x (pbp-2x), c-terminal domain"/>
    <property type="match status" value="2"/>
</dbReference>
<dbReference type="FunFam" id="3.40.710.10:FF:000095">
    <property type="entry name" value="Penicillin-binding protein 2x"/>
    <property type="match status" value="1"/>
</dbReference>
<dbReference type="PANTHER" id="PTHR30627:SF26">
    <property type="entry name" value="PENICILLIN-BINDING PROTEIN 2B"/>
    <property type="match status" value="1"/>
</dbReference>
<evidence type="ECO:0000256" key="10">
    <source>
        <dbReference type="ARBA" id="ARBA00023136"/>
    </source>
</evidence>
<dbReference type="InterPro" id="IPR005311">
    <property type="entry name" value="PBP_dimer"/>
</dbReference>
<dbReference type="STRING" id="1811193.A0O21_01535"/>
<keyword evidence="13" id="KW-0961">Cell wall biogenesis/degradation</keyword>
<dbReference type="KEGG" id="spat:A0O21_01535"/>
<comment type="subcellular location">
    <subcellularLocation>
        <location evidence="1">Cell membrane</location>
        <topology evidence="1">Single-pass membrane protein</topology>
    </subcellularLocation>
</comment>
<evidence type="ECO:0000313" key="17">
    <source>
        <dbReference type="EMBL" id="AND78804.1"/>
    </source>
</evidence>
<dbReference type="InterPro" id="IPR012338">
    <property type="entry name" value="Beta-lactam/transpept-like"/>
</dbReference>
<dbReference type="InterPro" id="IPR005543">
    <property type="entry name" value="PASTA_dom"/>
</dbReference>
<dbReference type="RefSeq" id="WP_067060366.1">
    <property type="nucleotide sequence ID" value="NZ_CP014699.1"/>
</dbReference>
<comment type="similarity">
    <text evidence="2">Belongs to the transpeptidase family.</text>
</comment>
<evidence type="ECO:0000256" key="4">
    <source>
        <dbReference type="ARBA" id="ARBA00022618"/>
    </source>
</evidence>
<keyword evidence="18" id="KW-1185">Reference proteome</keyword>
<dbReference type="Proteomes" id="UP000077317">
    <property type="component" value="Chromosome"/>
</dbReference>
<name>A0A172Q5S9_9STRE</name>
<dbReference type="AlphaFoldDB" id="A0A172Q5S9"/>
<evidence type="ECO:0000256" key="14">
    <source>
        <dbReference type="ARBA" id="ARBA00055980"/>
    </source>
</evidence>
<keyword evidence="11" id="KW-0046">Antibiotic resistance</keyword>
<keyword evidence="4" id="KW-0132">Cell division</keyword>
<dbReference type="NCBIfam" id="NF038271">
    <property type="entry name" value="strep_PBP2X"/>
    <property type="match status" value="1"/>
</dbReference>
<proteinExistence type="inferred from homology"/>
<dbReference type="Gene3D" id="3.40.710.10">
    <property type="entry name" value="DD-peptidase/beta-lactamase superfamily"/>
    <property type="match status" value="1"/>
</dbReference>
<evidence type="ECO:0000256" key="11">
    <source>
        <dbReference type="ARBA" id="ARBA00023251"/>
    </source>
</evidence>
<dbReference type="GO" id="GO:0008658">
    <property type="term" value="F:penicillin binding"/>
    <property type="evidence" value="ECO:0007669"/>
    <property type="project" value="InterPro"/>
</dbReference>
<keyword evidence="10 15" id="KW-0472">Membrane</keyword>
<keyword evidence="9 15" id="KW-1133">Transmembrane helix</keyword>
<dbReference type="GO" id="GO:0008360">
    <property type="term" value="P:regulation of cell shape"/>
    <property type="evidence" value="ECO:0007669"/>
    <property type="project" value="UniProtKB-KW"/>
</dbReference>
<evidence type="ECO:0000256" key="2">
    <source>
        <dbReference type="ARBA" id="ARBA00007171"/>
    </source>
</evidence>
<keyword evidence="3" id="KW-1003">Cell membrane</keyword>
<feature type="transmembrane region" description="Helical" evidence="15">
    <location>
        <begin position="34"/>
        <end position="54"/>
    </location>
</feature>
<dbReference type="SUPFAM" id="SSF56519">
    <property type="entry name" value="Penicillin binding protein dimerisation domain"/>
    <property type="match status" value="1"/>
</dbReference>
<dbReference type="PROSITE" id="PS51178">
    <property type="entry name" value="PASTA"/>
    <property type="match status" value="1"/>
</dbReference>
<organism evidence="17 18">
    <name type="scientific">Streptococcus pantholopis</name>
    <dbReference type="NCBI Taxonomy" id="1811193"/>
    <lineage>
        <taxon>Bacteria</taxon>
        <taxon>Bacillati</taxon>
        <taxon>Bacillota</taxon>
        <taxon>Bacilli</taxon>
        <taxon>Lactobacillales</taxon>
        <taxon>Streptococcaceae</taxon>
        <taxon>Streptococcus</taxon>
    </lineage>
</organism>
<dbReference type="GO" id="GO:0071555">
    <property type="term" value="P:cell wall organization"/>
    <property type="evidence" value="ECO:0007669"/>
    <property type="project" value="UniProtKB-KW"/>
</dbReference>
<dbReference type="InterPro" id="IPR001460">
    <property type="entry name" value="PCN-bd_Tpept"/>
</dbReference>
<dbReference type="PANTHER" id="PTHR30627">
    <property type="entry name" value="PEPTIDOGLYCAN D,D-TRANSPEPTIDASE"/>
    <property type="match status" value="1"/>
</dbReference>
<reference evidence="17 18" key="1">
    <citation type="journal article" date="2016" name="Int. J. Syst. Evol. Microbiol.">
        <title>Streptococcuspantholopis sp. nov., isolated from faeces of the Tibetan antelope (Pantholops hodgsonii).</title>
        <authorList>
            <person name="Bai X."/>
            <person name="Xiong Y."/>
            <person name="Lu S."/>
            <person name="Jin D."/>
            <person name="Lai X."/>
            <person name="Yang J."/>
            <person name="Niu L."/>
            <person name="Hu S."/>
            <person name="Meng X."/>
            <person name="Pu J."/>
            <person name="Ye C."/>
            <person name="Xu J."/>
        </authorList>
    </citation>
    <scope>NUCLEOTIDE SEQUENCE [LARGE SCALE GENOMIC DNA]</scope>
    <source>
        <strain evidence="17 18">TA 26</strain>
    </source>
</reference>
<evidence type="ECO:0000256" key="12">
    <source>
        <dbReference type="ARBA" id="ARBA00023306"/>
    </source>
</evidence>
<reference evidence="18" key="2">
    <citation type="submission" date="2016-03" db="EMBL/GenBank/DDBJ databases">
        <title>Streptococcus antelopensis sp. nov., isolated from the feces of the Tibetan antelope (Pantholops hodgsonii) in Hoh Xil National Nature Reserve, Qinghai, China.</title>
        <authorList>
            <person name="Bai X."/>
        </authorList>
    </citation>
    <scope>NUCLEOTIDE SEQUENCE [LARGE SCALE GENOMIC DNA]</scope>
    <source>
        <strain evidence="18">TA 26</strain>
    </source>
</reference>
<dbReference type="GO" id="GO:0009252">
    <property type="term" value="P:peptidoglycan biosynthetic process"/>
    <property type="evidence" value="ECO:0007669"/>
    <property type="project" value="UniProtKB-KW"/>
</dbReference>
<protein>
    <submittedName>
        <fullName evidence="17">Penicillin-binding protein</fullName>
    </submittedName>
</protein>
<evidence type="ECO:0000256" key="8">
    <source>
        <dbReference type="ARBA" id="ARBA00022984"/>
    </source>
</evidence>
<keyword evidence="5 15" id="KW-0812">Transmembrane</keyword>
<gene>
    <name evidence="17" type="ORF">A0O21_01535</name>
</gene>
<dbReference type="EMBL" id="CP014699">
    <property type="protein sequence ID" value="AND78804.1"/>
    <property type="molecule type" value="Genomic_DNA"/>
</dbReference>
<dbReference type="Gene3D" id="3.30.70.2110">
    <property type="match status" value="1"/>
</dbReference>
<dbReference type="GO" id="GO:0046677">
    <property type="term" value="P:response to antibiotic"/>
    <property type="evidence" value="ECO:0007669"/>
    <property type="project" value="UniProtKB-KW"/>
</dbReference>
<comment type="function">
    <text evidence="14">A transpeptidase that forms peptide cross-links between adjacent glycan strands in cell wall peptidoglycan (PG). Part of the divisome machinery that synthesizes the septal cross wall. Beta-lactams inactivate the PBPs by acylating an essential serine residue in the active site of these proteins.</text>
</comment>
<dbReference type="CDD" id="cd06576">
    <property type="entry name" value="PASTA_Pbp2x-like_1"/>
    <property type="match status" value="1"/>
</dbReference>
<dbReference type="GO" id="GO:0005886">
    <property type="term" value="C:plasma membrane"/>
    <property type="evidence" value="ECO:0007669"/>
    <property type="project" value="UniProtKB-SubCell"/>
</dbReference>
<keyword evidence="6" id="KW-0677">Repeat</keyword>
<feature type="domain" description="PASTA" evidence="16">
    <location>
        <begin position="692"/>
        <end position="753"/>
    </location>
</feature>
<keyword evidence="8" id="KW-0573">Peptidoglycan synthesis</keyword>
<dbReference type="InterPro" id="IPR036138">
    <property type="entry name" value="PBP_dimer_sf"/>
</dbReference>
<dbReference type="Pfam" id="PF00905">
    <property type="entry name" value="Transpeptidase"/>
    <property type="match status" value="1"/>
</dbReference>
<dbReference type="InterPro" id="IPR053467">
    <property type="entry name" value="PbpX"/>
</dbReference>
<dbReference type="OrthoDB" id="9804124at2"/>
<evidence type="ECO:0000256" key="3">
    <source>
        <dbReference type="ARBA" id="ARBA00022475"/>
    </source>
</evidence>
<keyword evidence="7" id="KW-0133">Cell shape</keyword>
<keyword evidence="12" id="KW-0131">Cell cycle</keyword>
<evidence type="ECO:0000256" key="1">
    <source>
        <dbReference type="ARBA" id="ARBA00004162"/>
    </source>
</evidence>
<evidence type="ECO:0000313" key="18">
    <source>
        <dbReference type="Proteomes" id="UP000077317"/>
    </source>
</evidence>
<evidence type="ECO:0000259" key="16">
    <source>
        <dbReference type="PROSITE" id="PS51178"/>
    </source>
</evidence>
<evidence type="ECO:0000256" key="5">
    <source>
        <dbReference type="ARBA" id="ARBA00022692"/>
    </source>
</evidence>
<evidence type="ECO:0000256" key="13">
    <source>
        <dbReference type="ARBA" id="ARBA00023316"/>
    </source>
</evidence>
<dbReference type="SUPFAM" id="SSF56601">
    <property type="entry name" value="beta-lactamase/transpeptidase-like"/>
    <property type="match status" value="1"/>
</dbReference>
<dbReference type="Pfam" id="PF03717">
    <property type="entry name" value="PBP_dimer"/>
    <property type="match status" value="1"/>
</dbReference>
<accession>A0A172Q5S9</accession>
<dbReference type="Gene3D" id="2.20.70.70">
    <property type="match status" value="2"/>
</dbReference>
<dbReference type="CDD" id="cd06575">
    <property type="entry name" value="PASTA_Pbp2x-like_2"/>
    <property type="match status" value="1"/>
</dbReference>
<dbReference type="InterPro" id="IPR050515">
    <property type="entry name" value="Beta-lactam/transpept"/>
</dbReference>
<evidence type="ECO:0000256" key="15">
    <source>
        <dbReference type="SAM" id="Phobius"/>
    </source>
</evidence>
<dbReference type="GO" id="GO:0051301">
    <property type="term" value="P:cell division"/>
    <property type="evidence" value="ECO:0007669"/>
    <property type="project" value="UniProtKB-KW"/>
</dbReference>
<sequence>MRKFFKKWQNRFLGYVISDRKRPRQNRERVGQNLMILAIFIFFVFIINFVIIIGTDKKFGENLSEKARDVYQTTVTVQAKRGTIYDRNGNPIAEDSTTYSVYAIIDKSYISSTGEKLYVQSSQYDQVAEIFNQQLGMDKEEVLSQLRQKKVFQVSFGTKGSGISYSTMSAITAAMQEAGIEGIAFTTSPGRMYKNGIFASQFIGVAQLHENKDGTKSLIGTSGLEASLNDILSGEDGTVTYEKDKNGNTLLGTGTTVKEAVNGKDVYTTLSEPIQTYLETQMDVFQAEAKGVYASATLINAKTGEILATSQRPTYNPSTLEGYDEGNLKTWNTLLYQSNYEPGSTMKVMTLASAIDSGVFNPSESYSNSEGLTIADATIQDWAINEGSSTGQYMTMAQGFAYSSNVGMTMLEQKMGNDKWLNYLSKFRFGYPTRFGMGNEATGLLPSDNIVTIAMSAFGQGIATTQTQMLRAFTSVSNDGVMVEPQFISKLYDPNTDTSRSASAEVVGNPVSAEAARQTRDYMVTVGTDPYYGTLYSDGPIIQVGNESVAVKSGTAQIAAEDGSGYMTGSNDYIYSVVAMLPSEDPEFVMYVTLQQPEERFSALYWQDVVNPVLEEAVLMRDTLLAPAANETAQQTEYHLDDVIGKNPGETAEELRRNLVHPVVLGTGSKISKVSKKTGSNLAENEQILLLTNNLEKVPDMYGWTKANVETFAKWTGIKIKYRGSDSGTVIKQNVDIDANIDDIKKITITLGE</sequence>
<dbReference type="SMART" id="SM00740">
    <property type="entry name" value="PASTA"/>
    <property type="match status" value="1"/>
</dbReference>
<dbReference type="Pfam" id="PF03793">
    <property type="entry name" value="PASTA"/>
    <property type="match status" value="2"/>
</dbReference>
<evidence type="ECO:0000256" key="7">
    <source>
        <dbReference type="ARBA" id="ARBA00022960"/>
    </source>
</evidence>